<reference evidence="1" key="1">
    <citation type="submission" date="2024-03" db="EMBL/GenBank/DDBJ databases">
        <title>Diverse circular DNA viruses in blood, oral, and fecal samples of captive lemurs.</title>
        <authorList>
            <person name="Paietta E.N."/>
            <person name="Kraberger S."/>
            <person name="Lund M.C."/>
            <person name="Custer J.M."/>
            <person name="Vargas K.M."/>
            <person name="Ehmke E.E."/>
            <person name="Yoder A.D."/>
            <person name="Varsani A."/>
        </authorList>
    </citation>
    <scope>NUCLEOTIDE SEQUENCE</scope>
    <source>
        <strain evidence="1">Duke_21_1</strain>
    </source>
</reference>
<accession>A0AAU8AUY6</accession>
<dbReference type="EMBL" id="PP511379">
    <property type="protein sequence ID" value="XCD03678.1"/>
    <property type="molecule type" value="Genomic_DNA"/>
</dbReference>
<protein>
    <submittedName>
        <fullName evidence="1">Uncharacterized protein</fullName>
    </submittedName>
</protein>
<organism evidence="1">
    <name type="scientific">Dulem virus 40</name>
    <dbReference type="NCBI Taxonomy" id="3145758"/>
    <lineage>
        <taxon>Viruses</taxon>
        <taxon>Duplodnaviria</taxon>
        <taxon>Heunggongvirae</taxon>
        <taxon>Uroviricota</taxon>
        <taxon>Caudoviricetes</taxon>
    </lineage>
</organism>
<evidence type="ECO:0000313" key="1">
    <source>
        <dbReference type="EMBL" id="XCD03678.1"/>
    </source>
</evidence>
<proteinExistence type="predicted"/>
<sequence length="75" mass="8365">MKRNTLCVKQFPWNNLGQGREIGKLKKFIIKISERGDMPRFSALKGGAPYPSGAICQRVFVALRGYGLNIAVLLQ</sequence>
<name>A0AAU8AUY6_9CAUD</name>